<evidence type="ECO:0000256" key="5">
    <source>
        <dbReference type="ARBA" id="ARBA00022842"/>
    </source>
</evidence>
<keyword evidence="3 6" id="KW-0808">Transferase</keyword>
<keyword evidence="4" id="KW-0479">Metal-binding</keyword>
<sequence length="339" mass="38027">MDIFCNFVAKIKKMDQLSLIKQPIDQEFNEFTALFKESLTHGDHLLSEMLTHIRQRGGKRMRPILTLLIAKNYGGVTAETQNAAIGLELLHTASLVHDDVVDESEERRGQASVNATYSNNAAVLVGDFILSTALLYVSHTNNQRIISNLAQLGRTLASGELLQLWNISNKDISEDIYYDVIKQKTAVLFESCAAIGALSAGASDEEVEKAKLFGQNLGIMFQIRDDIFDYYDSKEIGKPTGNDMAEGKLTLPVIYALNNNPQYEAMMNLARKVKARTINTDEIAVLVEFTKRSGGIEYAEKRMEDFHQEALKYLDESVSDTAIRDALKAYLDYVIRRNK</sequence>
<dbReference type="GO" id="GO:0046872">
    <property type="term" value="F:metal ion binding"/>
    <property type="evidence" value="ECO:0007669"/>
    <property type="project" value="UniProtKB-KW"/>
</dbReference>
<dbReference type="PANTHER" id="PTHR12001">
    <property type="entry name" value="GERANYLGERANYL PYROPHOSPHATE SYNTHASE"/>
    <property type="match status" value="1"/>
</dbReference>
<evidence type="ECO:0000256" key="3">
    <source>
        <dbReference type="ARBA" id="ARBA00022679"/>
    </source>
</evidence>
<dbReference type="InterPro" id="IPR033749">
    <property type="entry name" value="Polyprenyl_synt_CS"/>
</dbReference>
<dbReference type="SFLD" id="SFLDS00005">
    <property type="entry name" value="Isoprenoid_Synthase_Type_I"/>
    <property type="match status" value="1"/>
</dbReference>
<dbReference type="GO" id="GO:0004659">
    <property type="term" value="F:prenyltransferase activity"/>
    <property type="evidence" value="ECO:0007669"/>
    <property type="project" value="InterPro"/>
</dbReference>
<proteinExistence type="inferred from homology"/>
<accession>A0A1G7X1G7</accession>
<dbReference type="CDD" id="cd00685">
    <property type="entry name" value="Trans_IPPS_HT"/>
    <property type="match status" value="1"/>
</dbReference>
<evidence type="ECO:0000256" key="4">
    <source>
        <dbReference type="ARBA" id="ARBA00022723"/>
    </source>
</evidence>
<protein>
    <submittedName>
        <fullName evidence="7">Octaprenyl-diphosphate synthase</fullName>
    </submittedName>
</protein>
<dbReference type="InterPro" id="IPR008949">
    <property type="entry name" value="Isoprenoid_synthase_dom_sf"/>
</dbReference>
<evidence type="ECO:0000256" key="6">
    <source>
        <dbReference type="RuleBase" id="RU004466"/>
    </source>
</evidence>
<comment type="similarity">
    <text evidence="2 6">Belongs to the FPP/GGPP synthase family.</text>
</comment>
<dbReference type="Gene3D" id="1.10.600.10">
    <property type="entry name" value="Farnesyl Diphosphate Synthase"/>
    <property type="match status" value="1"/>
</dbReference>
<dbReference type="Proteomes" id="UP000198779">
    <property type="component" value="Unassembled WGS sequence"/>
</dbReference>
<dbReference type="STRING" id="645274.SAMN04487901_10983"/>
<dbReference type="Pfam" id="PF00348">
    <property type="entry name" value="polyprenyl_synt"/>
    <property type="match status" value="1"/>
</dbReference>
<organism evidence="7 8">
    <name type="scientific">Prevotella communis</name>
    <dbReference type="NCBI Taxonomy" id="2913614"/>
    <lineage>
        <taxon>Bacteria</taxon>
        <taxon>Pseudomonadati</taxon>
        <taxon>Bacteroidota</taxon>
        <taxon>Bacteroidia</taxon>
        <taxon>Bacteroidales</taxon>
        <taxon>Prevotellaceae</taxon>
        <taxon>Prevotella</taxon>
    </lineage>
</organism>
<dbReference type="AlphaFoldDB" id="A0A1G7X1G7"/>
<dbReference type="GO" id="GO:0008299">
    <property type="term" value="P:isoprenoid biosynthetic process"/>
    <property type="evidence" value="ECO:0007669"/>
    <property type="project" value="InterPro"/>
</dbReference>
<keyword evidence="5" id="KW-0460">Magnesium</keyword>
<dbReference type="SUPFAM" id="SSF48576">
    <property type="entry name" value="Terpenoid synthases"/>
    <property type="match status" value="1"/>
</dbReference>
<dbReference type="PANTHER" id="PTHR12001:SF69">
    <property type="entry name" value="ALL TRANS-POLYPRENYL-DIPHOSPHATE SYNTHASE PDSS1"/>
    <property type="match status" value="1"/>
</dbReference>
<evidence type="ECO:0000313" key="7">
    <source>
        <dbReference type="EMBL" id="SDG78001.1"/>
    </source>
</evidence>
<gene>
    <name evidence="7" type="ORF">SAMN04487901_10983</name>
</gene>
<dbReference type="PROSITE" id="PS00723">
    <property type="entry name" value="POLYPRENYL_SYNTHASE_1"/>
    <property type="match status" value="1"/>
</dbReference>
<evidence type="ECO:0000256" key="1">
    <source>
        <dbReference type="ARBA" id="ARBA00001946"/>
    </source>
</evidence>
<dbReference type="EMBL" id="FNCQ01000009">
    <property type="protein sequence ID" value="SDG78001.1"/>
    <property type="molecule type" value="Genomic_DNA"/>
</dbReference>
<name>A0A1G7X1G7_9BACT</name>
<evidence type="ECO:0000256" key="2">
    <source>
        <dbReference type="ARBA" id="ARBA00006706"/>
    </source>
</evidence>
<comment type="cofactor">
    <cofactor evidence="1">
        <name>Mg(2+)</name>
        <dbReference type="ChEBI" id="CHEBI:18420"/>
    </cofactor>
</comment>
<evidence type="ECO:0000313" key="8">
    <source>
        <dbReference type="Proteomes" id="UP000198779"/>
    </source>
</evidence>
<keyword evidence="8" id="KW-1185">Reference proteome</keyword>
<dbReference type="InterPro" id="IPR000092">
    <property type="entry name" value="Polyprenyl_synt"/>
</dbReference>
<dbReference type="PROSITE" id="PS00444">
    <property type="entry name" value="POLYPRENYL_SYNTHASE_2"/>
    <property type="match status" value="1"/>
</dbReference>
<reference evidence="8" key="1">
    <citation type="submission" date="2016-10" db="EMBL/GenBank/DDBJ databases">
        <authorList>
            <person name="Varghese N."/>
            <person name="Submissions S."/>
        </authorList>
    </citation>
    <scope>NUCLEOTIDE SEQUENCE [LARGE SCALE GENOMIC DNA]</scope>
    <source>
        <strain evidence="8">BP1-148</strain>
    </source>
</reference>